<evidence type="ECO:0000313" key="1">
    <source>
        <dbReference type="EMBL" id="MDL2409607.1"/>
    </source>
</evidence>
<dbReference type="RefSeq" id="WP_285883249.1">
    <property type="nucleotide sequence ID" value="NZ_JARFYN010000055.1"/>
</dbReference>
<reference evidence="1" key="1">
    <citation type="submission" date="2023-06" db="EMBL/GenBank/DDBJ databases">
        <title>Phylogenetic Diversity of Rhizobium strains.</title>
        <authorList>
            <person name="Moura F.T."/>
            <person name="Helene L.C.F."/>
            <person name="Hungria M."/>
        </authorList>
    </citation>
    <scope>NUCLEOTIDE SEQUENCE</scope>
    <source>
        <strain evidence="1">CCGE524</strain>
    </source>
</reference>
<keyword evidence="2" id="KW-1185">Reference proteome</keyword>
<name>A0ABT7KN95_9HYPH</name>
<comment type="caution">
    <text evidence="1">The sequence shown here is derived from an EMBL/GenBank/DDBJ whole genome shotgun (WGS) entry which is preliminary data.</text>
</comment>
<accession>A0ABT7KN95</accession>
<dbReference type="Proteomes" id="UP001172630">
    <property type="component" value="Unassembled WGS sequence"/>
</dbReference>
<protein>
    <submittedName>
        <fullName evidence="1">Uncharacterized protein</fullName>
    </submittedName>
</protein>
<organism evidence="1 2">
    <name type="scientific">Rhizobium calliandrae</name>
    <dbReference type="NCBI Taxonomy" id="1312182"/>
    <lineage>
        <taxon>Bacteria</taxon>
        <taxon>Pseudomonadati</taxon>
        <taxon>Pseudomonadota</taxon>
        <taxon>Alphaproteobacteria</taxon>
        <taxon>Hyphomicrobiales</taxon>
        <taxon>Rhizobiaceae</taxon>
        <taxon>Rhizobium/Agrobacterium group</taxon>
        <taxon>Rhizobium</taxon>
    </lineage>
</organism>
<evidence type="ECO:0000313" key="2">
    <source>
        <dbReference type="Proteomes" id="UP001172630"/>
    </source>
</evidence>
<sequence>MASVDQYGIPRFWATIWIDVLKSMMEPSTKRKHLIAWIGFMKRAIVSVASTALTA</sequence>
<proteinExistence type="predicted"/>
<dbReference type="EMBL" id="JARFYN010000055">
    <property type="protein sequence ID" value="MDL2409607.1"/>
    <property type="molecule type" value="Genomic_DNA"/>
</dbReference>
<gene>
    <name evidence="1" type="ORF">PY650_29055</name>
</gene>